<evidence type="ECO:0000256" key="2">
    <source>
        <dbReference type="ARBA" id="ARBA00023125"/>
    </source>
</evidence>
<keyword evidence="2" id="KW-0238">DNA-binding</keyword>
<gene>
    <name evidence="6" type="ORF">BJX63DRAFT_395427</name>
</gene>
<comment type="caution">
    <text evidence="6">The sequence shown here is derived from an EMBL/GenBank/DDBJ whole genome shotgun (WGS) entry which is preliminary data.</text>
</comment>
<evidence type="ECO:0000256" key="4">
    <source>
        <dbReference type="ARBA" id="ARBA00023242"/>
    </source>
</evidence>
<evidence type="ECO:0000313" key="7">
    <source>
        <dbReference type="Proteomes" id="UP001610334"/>
    </source>
</evidence>
<dbReference type="PROSITE" id="PS50048">
    <property type="entry name" value="ZN2_CY6_FUNGAL_2"/>
    <property type="match status" value="2"/>
</dbReference>
<keyword evidence="3" id="KW-0804">Transcription</keyword>
<keyword evidence="1" id="KW-0805">Transcription regulation</keyword>
<dbReference type="SUPFAM" id="SSF57701">
    <property type="entry name" value="Zn2/Cys6 DNA-binding domain"/>
    <property type="match status" value="2"/>
</dbReference>
<dbReference type="PANTHER" id="PTHR37540:SF5">
    <property type="entry name" value="TRANSCRIPTION FACTOR DOMAIN-CONTAINING PROTEIN"/>
    <property type="match status" value="1"/>
</dbReference>
<proteinExistence type="predicted"/>
<dbReference type="PANTHER" id="PTHR37540">
    <property type="entry name" value="TRANSCRIPTION FACTOR (ACR-2), PUTATIVE-RELATED-RELATED"/>
    <property type="match status" value="1"/>
</dbReference>
<dbReference type="SMART" id="SM00066">
    <property type="entry name" value="GAL4"/>
    <property type="match status" value="2"/>
</dbReference>
<dbReference type="Pfam" id="PF00172">
    <property type="entry name" value="Zn_clus"/>
    <property type="match status" value="2"/>
</dbReference>
<organism evidence="6 7">
    <name type="scientific">Aspergillus granulosus</name>
    <dbReference type="NCBI Taxonomy" id="176169"/>
    <lineage>
        <taxon>Eukaryota</taxon>
        <taxon>Fungi</taxon>
        <taxon>Dikarya</taxon>
        <taxon>Ascomycota</taxon>
        <taxon>Pezizomycotina</taxon>
        <taxon>Eurotiomycetes</taxon>
        <taxon>Eurotiomycetidae</taxon>
        <taxon>Eurotiales</taxon>
        <taxon>Aspergillaceae</taxon>
        <taxon>Aspergillus</taxon>
        <taxon>Aspergillus subgen. Nidulantes</taxon>
    </lineage>
</organism>
<dbReference type="EMBL" id="JBFXLT010000043">
    <property type="protein sequence ID" value="KAL2813020.1"/>
    <property type="molecule type" value="Genomic_DNA"/>
</dbReference>
<reference evidence="6 7" key="1">
    <citation type="submission" date="2024-07" db="EMBL/GenBank/DDBJ databases">
        <title>Section-level genome sequencing and comparative genomics of Aspergillus sections Usti and Cavernicolus.</title>
        <authorList>
            <consortium name="Lawrence Berkeley National Laboratory"/>
            <person name="Nybo J.L."/>
            <person name="Vesth T.C."/>
            <person name="Theobald S."/>
            <person name="Frisvad J.C."/>
            <person name="Larsen T.O."/>
            <person name="Kjaerboelling I."/>
            <person name="Rothschild-Mancinelli K."/>
            <person name="Lyhne E.K."/>
            <person name="Kogle M.E."/>
            <person name="Barry K."/>
            <person name="Clum A."/>
            <person name="Na H."/>
            <person name="Ledsgaard L."/>
            <person name="Lin J."/>
            <person name="Lipzen A."/>
            <person name="Kuo A."/>
            <person name="Riley R."/>
            <person name="Mondo S."/>
            <person name="Labutti K."/>
            <person name="Haridas S."/>
            <person name="Pangalinan J."/>
            <person name="Salamov A.A."/>
            <person name="Simmons B.A."/>
            <person name="Magnuson J.K."/>
            <person name="Chen J."/>
            <person name="Drula E."/>
            <person name="Henrissat B."/>
            <person name="Wiebenga A."/>
            <person name="Lubbers R.J."/>
            <person name="Gomes A.C."/>
            <person name="Makela M.R."/>
            <person name="Stajich J."/>
            <person name="Grigoriev I.V."/>
            <person name="Mortensen U.H."/>
            <person name="De Vries R.P."/>
            <person name="Baker S.E."/>
            <person name="Andersen M.R."/>
        </authorList>
    </citation>
    <scope>NUCLEOTIDE SEQUENCE [LARGE SCALE GENOMIC DNA]</scope>
    <source>
        <strain evidence="6 7">CBS 588.65</strain>
    </source>
</reference>
<evidence type="ECO:0000256" key="1">
    <source>
        <dbReference type="ARBA" id="ARBA00023015"/>
    </source>
</evidence>
<feature type="domain" description="Zn(2)-C6 fungal-type" evidence="5">
    <location>
        <begin position="85"/>
        <end position="115"/>
    </location>
</feature>
<dbReference type="PROSITE" id="PS00463">
    <property type="entry name" value="ZN2_CY6_FUNGAL_1"/>
    <property type="match status" value="2"/>
</dbReference>
<dbReference type="CDD" id="cd00067">
    <property type="entry name" value="GAL4"/>
    <property type="match status" value="2"/>
</dbReference>
<keyword evidence="4" id="KW-0539">Nucleus</keyword>
<dbReference type="Proteomes" id="UP001610334">
    <property type="component" value="Unassembled WGS sequence"/>
</dbReference>
<protein>
    <recommendedName>
        <fullName evidence="5">Zn(2)-C6 fungal-type domain-containing protein</fullName>
    </recommendedName>
</protein>
<accession>A0ABR4HC42</accession>
<keyword evidence="7" id="KW-1185">Reference proteome</keyword>
<dbReference type="InterPro" id="IPR001138">
    <property type="entry name" value="Zn2Cys6_DnaBD"/>
</dbReference>
<name>A0ABR4HC42_9EURO</name>
<evidence type="ECO:0000313" key="6">
    <source>
        <dbReference type="EMBL" id="KAL2813020.1"/>
    </source>
</evidence>
<evidence type="ECO:0000259" key="5">
    <source>
        <dbReference type="PROSITE" id="PS50048"/>
    </source>
</evidence>
<sequence>MMQPVFLKYTTQSCLSCRSKKRKCDKRMPACSRCQHSKQHCLYGNGSLGLYGSIVPITGGDALNAENHLALGAPPKRPPLKPLRACYRCRHAKKQCDKAHPSCSRCLRIGASCVYDHLPELELLRTHHSFSYGPTTTITEYRPTYPIDYHDHIPMLLRFFQDKMGLLSFQVETFALATYLRSSWIRSALSDPCLFHATLFSASVQLDALTGIDRPNYATLYHQSNTVKLVRYRLTVSNDLDDVTVASVLLLALHGSLQFDRESTEIHQQGLLKMIATRGGLDKLGFGGFLAEITQNAITFLAIIFDQSDPFPIPEWGAAPVLPHNLIFLVLEGSNKSQNETVRLYLRGLFQDIKQLLYEAGSEQNMFTMTSFSVSQLRCLLDKLWSRCDPVLDKQTSTLSGKELALLRTCSISGRILAYLLDDRMPWSEQKMAWYLSTLEGAIDATERATWIKHAPEAILWIAVIGAAMSKDLNGRKSWVLKEKCVASSIRSTQPSLHVRSWFCY</sequence>
<feature type="domain" description="Zn(2)-C6 fungal-type" evidence="5">
    <location>
        <begin position="13"/>
        <end position="43"/>
    </location>
</feature>
<evidence type="ECO:0000256" key="3">
    <source>
        <dbReference type="ARBA" id="ARBA00023163"/>
    </source>
</evidence>
<dbReference type="InterPro" id="IPR036864">
    <property type="entry name" value="Zn2-C6_fun-type_DNA-bd_sf"/>
</dbReference>
<dbReference type="Gene3D" id="4.10.240.10">
    <property type="entry name" value="Zn(2)-C6 fungal-type DNA-binding domain"/>
    <property type="match status" value="2"/>
</dbReference>